<accession>A0A975B962</accession>
<name>A0A975B962_9BACT</name>
<reference evidence="1" key="1">
    <citation type="journal article" date="2021" name="Microb. Physiol.">
        <title>Proteogenomic Insights into the Physiology of Marine, Sulfate-Reducing, Filamentous Desulfonema limicola and Desulfonema magnum.</title>
        <authorList>
            <person name="Schnaars V."/>
            <person name="Wohlbrand L."/>
            <person name="Scheve S."/>
            <person name="Hinrichs C."/>
            <person name="Reinhardt R."/>
            <person name="Rabus R."/>
        </authorList>
    </citation>
    <scope>NUCLEOTIDE SEQUENCE</scope>
    <source>
        <strain evidence="1">5ac10</strain>
    </source>
</reference>
<dbReference type="RefSeq" id="WP_207687063.1">
    <property type="nucleotide sequence ID" value="NZ_CP061799.1"/>
</dbReference>
<evidence type="ECO:0000313" key="2">
    <source>
        <dbReference type="Proteomes" id="UP000663720"/>
    </source>
</evidence>
<dbReference type="REBASE" id="490981">
    <property type="entry name" value="Dli5ac10ORF32930P"/>
</dbReference>
<organism evidence="1 2">
    <name type="scientific">Desulfonema limicola</name>
    <dbReference type="NCBI Taxonomy" id="45656"/>
    <lineage>
        <taxon>Bacteria</taxon>
        <taxon>Pseudomonadati</taxon>
        <taxon>Thermodesulfobacteriota</taxon>
        <taxon>Desulfobacteria</taxon>
        <taxon>Desulfobacterales</taxon>
        <taxon>Desulfococcaceae</taxon>
        <taxon>Desulfonema</taxon>
    </lineage>
</organism>
<sequence length="441" mass="50690">MSCKKYEFQKHLRVFEDRSEYFTDDDNVEMFAEGVISVKAKKRIKKVRHAFENGFLDKLIINLSNGKENVDVTKISKAALNCVNELVDSLTSEVGRALIGLSVMQLCVKSIEPNQNIRLHKGSSNRASFSWVEGISMRTLDKKYVTPTLRKYNLLRLNADGFMMTRSLAENYPYTFLYKAYLRGAREQWLTLVEEIEKQKTSVVETLKYLLSRLINAASEFVNTANELLNEAQKYVSVDFDKQSISFILKQHSEKSDYAARLLEINMHSLMQAASESGAFGGAEVKPLSQMRSANKKHGNIGDIELLEDGQIIESWDAKYGKGYLREEIEEAIEKIKHHDFVDTVGFVTNVHIERTEEISKRISELEQLYSISLKVISYDDWIDMVFQRAIEVGTVTEDELAQKWFMTYCEYLSQKRRQNAPIDEPCLSWVTSLTNIIKNV</sequence>
<dbReference type="EMBL" id="CP061799">
    <property type="protein sequence ID" value="QTA80976.1"/>
    <property type="molecule type" value="Genomic_DNA"/>
</dbReference>
<dbReference type="AlphaFoldDB" id="A0A975B962"/>
<proteinExistence type="predicted"/>
<dbReference type="KEGG" id="dli:dnl_32940"/>
<dbReference type="Proteomes" id="UP000663720">
    <property type="component" value="Chromosome"/>
</dbReference>
<protein>
    <submittedName>
        <fullName evidence="1">Pritein</fullName>
    </submittedName>
</protein>
<gene>
    <name evidence="1" type="ORF">dnl_32940</name>
</gene>
<keyword evidence="2" id="KW-1185">Reference proteome</keyword>
<evidence type="ECO:0000313" key="1">
    <source>
        <dbReference type="EMBL" id="QTA80976.1"/>
    </source>
</evidence>